<evidence type="ECO:0000313" key="15">
    <source>
        <dbReference type="EMBL" id="SEW34490.1"/>
    </source>
</evidence>
<dbReference type="Pfam" id="PF01066">
    <property type="entry name" value="CDP-OH_P_transf"/>
    <property type="match status" value="1"/>
</dbReference>
<evidence type="ECO:0000256" key="3">
    <source>
        <dbReference type="ARBA" id="ARBA00010441"/>
    </source>
</evidence>
<dbReference type="AlphaFoldDB" id="A0A1I0R202"/>
<evidence type="ECO:0000256" key="12">
    <source>
        <dbReference type="ARBA" id="ARBA00033018"/>
    </source>
</evidence>
<dbReference type="PIRSF" id="PIRSF000847">
    <property type="entry name" value="Phos_ph_gly_syn"/>
    <property type="match status" value="1"/>
</dbReference>
<evidence type="ECO:0000256" key="8">
    <source>
        <dbReference type="ARBA" id="ARBA00023098"/>
    </source>
</evidence>
<evidence type="ECO:0000313" key="16">
    <source>
        <dbReference type="Proteomes" id="UP000199701"/>
    </source>
</evidence>
<dbReference type="GO" id="GO:0016020">
    <property type="term" value="C:membrane"/>
    <property type="evidence" value="ECO:0007669"/>
    <property type="project" value="UniProtKB-SubCell"/>
</dbReference>
<keyword evidence="5 13" id="KW-0808">Transferase</keyword>
<comment type="function">
    <text evidence="1">This protein catalyzes the committed step to the synthesis of the acidic phospholipids.</text>
</comment>
<evidence type="ECO:0000256" key="10">
    <source>
        <dbReference type="ARBA" id="ARBA00023209"/>
    </source>
</evidence>
<evidence type="ECO:0000256" key="14">
    <source>
        <dbReference type="SAM" id="Phobius"/>
    </source>
</evidence>
<evidence type="ECO:0000256" key="5">
    <source>
        <dbReference type="ARBA" id="ARBA00022679"/>
    </source>
</evidence>
<keyword evidence="8" id="KW-0443">Lipid metabolism</keyword>
<feature type="transmembrane region" description="Helical" evidence="14">
    <location>
        <begin position="159"/>
        <end position="180"/>
    </location>
</feature>
<name>A0A1I0R202_9FIRM</name>
<accession>A0A1I0R202</accession>
<dbReference type="RefSeq" id="WP_092455095.1">
    <property type="nucleotide sequence ID" value="NZ_FOJI01000011.1"/>
</dbReference>
<dbReference type="InterPro" id="IPR043130">
    <property type="entry name" value="CDP-OH_PTrfase_TM_dom"/>
</dbReference>
<evidence type="ECO:0000256" key="2">
    <source>
        <dbReference type="ARBA" id="ARBA00004141"/>
    </source>
</evidence>
<dbReference type="STRING" id="99656.SAMN05421659_11172"/>
<keyword evidence="7 14" id="KW-1133">Transmembrane helix</keyword>
<dbReference type="GO" id="GO:0008444">
    <property type="term" value="F:CDP-diacylglycerol-glycerol-3-phosphate 3-phosphatidyltransferase activity"/>
    <property type="evidence" value="ECO:0007669"/>
    <property type="project" value="InterPro"/>
</dbReference>
<dbReference type="UniPathway" id="UPA00084">
    <property type="reaction ID" value="UER00503"/>
</dbReference>
<evidence type="ECO:0000256" key="11">
    <source>
        <dbReference type="ARBA" id="ARBA00023264"/>
    </source>
</evidence>
<keyword evidence="16" id="KW-1185">Reference proteome</keyword>
<evidence type="ECO:0000256" key="9">
    <source>
        <dbReference type="ARBA" id="ARBA00023136"/>
    </source>
</evidence>
<keyword evidence="10" id="KW-0594">Phospholipid biosynthesis</keyword>
<dbReference type="EMBL" id="FOJI01000011">
    <property type="protein sequence ID" value="SEW34490.1"/>
    <property type="molecule type" value="Genomic_DNA"/>
</dbReference>
<dbReference type="InterPro" id="IPR000462">
    <property type="entry name" value="CDP-OH_P_trans"/>
</dbReference>
<dbReference type="InterPro" id="IPR050324">
    <property type="entry name" value="CDP-alcohol_PTase-I"/>
</dbReference>
<keyword evidence="4" id="KW-0444">Lipid biosynthesis</keyword>
<reference evidence="15 16" key="1">
    <citation type="submission" date="2016-10" db="EMBL/GenBank/DDBJ databases">
        <authorList>
            <person name="de Groot N.N."/>
        </authorList>
    </citation>
    <scope>NUCLEOTIDE SEQUENCE [LARGE SCALE GENOMIC DNA]</scope>
    <source>
        <strain evidence="15 16">DSM 9179</strain>
    </source>
</reference>
<feature type="transmembrane region" description="Helical" evidence="14">
    <location>
        <begin position="12"/>
        <end position="33"/>
    </location>
</feature>
<keyword evidence="11" id="KW-1208">Phospholipid metabolism</keyword>
<organism evidence="15 16">
    <name type="scientific">[Clostridium] fimetarium</name>
    <dbReference type="NCBI Taxonomy" id="99656"/>
    <lineage>
        <taxon>Bacteria</taxon>
        <taxon>Bacillati</taxon>
        <taxon>Bacillota</taxon>
        <taxon>Clostridia</taxon>
        <taxon>Lachnospirales</taxon>
        <taxon>Lachnospiraceae</taxon>
    </lineage>
</organism>
<feature type="transmembrane region" description="Helical" evidence="14">
    <location>
        <begin position="130"/>
        <end position="153"/>
    </location>
</feature>
<dbReference type="Proteomes" id="UP000199701">
    <property type="component" value="Unassembled WGS sequence"/>
</dbReference>
<protein>
    <recommendedName>
        <fullName evidence="12">Phosphatidylglycerophosphate synthase</fullName>
    </recommendedName>
</protein>
<keyword evidence="6 14" id="KW-0812">Transmembrane</keyword>
<dbReference type="GO" id="GO:0006655">
    <property type="term" value="P:phosphatidylglycerol biosynthetic process"/>
    <property type="evidence" value="ECO:0007669"/>
    <property type="project" value="UniProtKB-UniPathway"/>
</dbReference>
<feature type="transmembrane region" description="Helical" evidence="14">
    <location>
        <begin position="99"/>
        <end position="118"/>
    </location>
</feature>
<evidence type="ECO:0000256" key="7">
    <source>
        <dbReference type="ARBA" id="ARBA00022989"/>
    </source>
</evidence>
<keyword evidence="9 14" id="KW-0472">Membrane</keyword>
<dbReference type="PANTHER" id="PTHR14269:SF11">
    <property type="entry name" value="CDP-DIACYLGLYCEROL--GLYCEROL-3-PHOSPHATE 3-PHOSPHATIDYLTRANSFERASE"/>
    <property type="match status" value="1"/>
</dbReference>
<comment type="subcellular location">
    <subcellularLocation>
        <location evidence="2">Membrane</location>
        <topology evidence="2">Multi-pass membrane protein</topology>
    </subcellularLocation>
</comment>
<dbReference type="Gene3D" id="1.20.120.1760">
    <property type="match status" value="1"/>
</dbReference>
<evidence type="ECO:0000256" key="13">
    <source>
        <dbReference type="RuleBase" id="RU003750"/>
    </source>
</evidence>
<sequence length="197" mass="22637">MNFEVNHLFKIPNLLCYLRIILVPVFCIMFFGADTAGDYYMAAGIVLISGFTDFLDGQIARRCNMITDVGKLLDPFADKLMQLAMIICLTIKIKFMYLLVIYLIVKEVSMFIAAIVIYKKYNRRLNGAKWYGKVCTAVLYAVMLTLIAFPGLNSYIQKYLIIVCVSALTLAFVMYIRIYIKMLKDTKQGNKEIVIYY</sequence>
<dbReference type="PANTHER" id="PTHR14269">
    <property type="entry name" value="CDP-DIACYLGLYCEROL--GLYCEROL-3-PHOSPHATE 3-PHOSPHATIDYLTRANSFERASE-RELATED"/>
    <property type="match status" value="1"/>
</dbReference>
<dbReference type="OrthoDB" id="9796672at2"/>
<dbReference type="PROSITE" id="PS00379">
    <property type="entry name" value="CDP_ALCOHOL_P_TRANSF"/>
    <property type="match status" value="1"/>
</dbReference>
<proteinExistence type="inferred from homology"/>
<dbReference type="InterPro" id="IPR048254">
    <property type="entry name" value="CDP_ALCOHOL_P_TRANSF_CS"/>
</dbReference>
<comment type="similarity">
    <text evidence="3 13">Belongs to the CDP-alcohol phosphatidyltransferase class-I family.</text>
</comment>
<evidence type="ECO:0000256" key="4">
    <source>
        <dbReference type="ARBA" id="ARBA00022516"/>
    </source>
</evidence>
<gene>
    <name evidence="15" type="ORF">SAMN05421659_11172</name>
</gene>
<evidence type="ECO:0000256" key="1">
    <source>
        <dbReference type="ARBA" id="ARBA00003973"/>
    </source>
</evidence>
<dbReference type="InterPro" id="IPR004570">
    <property type="entry name" value="Phosphatidylglycerol_P_synth"/>
</dbReference>
<evidence type="ECO:0000256" key="6">
    <source>
        <dbReference type="ARBA" id="ARBA00022692"/>
    </source>
</evidence>